<feature type="repeat" description="Solcar" evidence="9">
    <location>
        <begin position="101"/>
        <end position="199"/>
    </location>
</feature>
<reference evidence="11" key="2">
    <citation type="submission" date="2020-11" db="EMBL/GenBank/DDBJ databases">
        <authorList>
            <person name="McCartney M.A."/>
            <person name="Auch B."/>
            <person name="Kono T."/>
            <person name="Mallez S."/>
            <person name="Becker A."/>
            <person name="Gohl D.M."/>
            <person name="Silverstein K.A.T."/>
            <person name="Koren S."/>
            <person name="Bechman K.B."/>
            <person name="Herman A."/>
            <person name="Abrahante J.E."/>
            <person name="Garbe J."/>
        </authorList>
    </citation>
    <scope>NUCLEOTIDE SEQUENCE</scope>
    <source>
        <strain evidence="11">Duluth1</strain>
        <tissue evidence="11">Whole animal</tissue>
    </source>
</reference>
<feature type="repeat" description="Solcar" evidence="9">
    <location>
        <begin position="4"/>
        <end position="90"/>
    </location>
</feature>
<proteinExistence type="inferred from homology"/>
<dbReference type="PROSITE" id="PS50920">
    <property type="entry name" value="SOLCAR"/>
    <property type="match status" value="3"/>
</dbReference>
<dbReference type="AlphaFoldDB" id="A0A9D4R6H5"/>
<keyword evidence="8 9" id="KW-0472">Membrane</keyword>
<evidence type="ECO:0000256" key="5">
    <source>
        <dbReference type="ARBA" id="ARBA00022737"/>
    </source>
</evidence>
<organism evidence="11 12">
    <name type="scientific">Dreissena polymorpha</name>
    <name type="common">Zebra mussel</name>
    <name type="synonym">Mytilus polymorpha</name>
    <dbReference type="NCBI Taxonomy" id="45954"/>
    <lineage>
        <taxon>Eukaryota</taxon>
        <taxon>Metazoa</taxon>
        <taxon>Spiralia</taxon>
        <taxon>Lophotrochozoa</taxon>
        <taxon>Mollusca</taxon>
        <taxon>Bivalvia</taxon>
        <taxon>Autobranchia</taxon>
        <taxon>Heteroconchia</taxon>
        <taxon>Euheterodonta</taxon>
        <taxon>Imparidentia</taxon>
        <taxon>Neoheterodontei</taxon>
        <taxon>Myida</taxon>
        <taxon>Dreissenoidea</taxon>
        <taxon>Dreissenidae</taxon>
        <taxon>Dreissena</taxon>
    </lineage>
</organism>
<keyword evidence="7" id="KW-0496">Mitochondrion</keyword>
<keyword evidence="5" id="KW-0677">Repeat</keyword>
<dbReference type="InterPro" id="IPR018108">
    <property type="entry name" value="MCP_transmembrane"/>
</dbReference>
<name>A0A9D4R6H5_DREPO</name>
<evidence type="ECO:0000256" key="2">
    <source>
        <dbReference type="ARBA" id="ARBA00006375"/>
    </source>
</evidence>
<comment type="caution">
    <text evidence="11">The sequence shown here is derived from an EMBL/GenBank/DDBJ whole genome shotgun (WGS) entry which is preliminary data.</text>
</comment>
<dbReference type="GO" id="GO:0031966">
    <property type="term" value="C:mitochondrial membrane"/>
    <property type="evidence" value="ECO:0007669"/>
    <property type="project" value="UniProtKB-SubCell"/>
</dbReference>
<accession>A0A9D4R6H5</accession>
<evidence type="ECO:0000256" key="1">
    <source>
        <dbReference type="ARBA" id="ARBA00004225"/>
    </source>
</evidence>
<evidence type="ECO:0000256" key="4">
    <source>
        <dbReference type="ARBA" id="ARBA00022692"/>
    </source>
</evidence>
<evidence type="ECO:0000313" key="11">
    <source>
        <dbReference type="EMBL" id="KAH3856906.1"/>
    </source>
</evidence>
<sequence length="303" mass="33333">MEGKEVLLDYLAGAISGSAGMVFGHPLDTVKCQMQVQQAGNQYRGVWDCCLTIHRQGLSKGFFRGLSWPLFSYGLVNSVFFGTYANTLKLLGVRTSEHSAPEFLPICVAGSVGGLAQLGVSVPVEVMKVVLQSQIPHPDTHHKTLAINRDYYTGPREGALDIVRSKGLRGLYRGTISQMYRDIPASVSYFLIFEYCSFYSHRYLPSLNSQLMNFMSGGVAGVLSWTLIMPFDVIKSRVQADVKGNMFSGVWDCALKSVRNEGVAVLFRGYSAVATRAFLVNSVTLLAYVELLKAFGLRQHMGS</sequence>
<evidence type="ECO:0000256" key="3">
    <source>
        <dbReference type="ARBA" id="ARBA00022448"/>
    </source>
</evidence>
<keyword evidence="3 10" id="KW-0813">Transport</keyword>
<evidence type="ECO:0000313" key="12">
    <source>
        <dbReference type="Proteomes" id="UP000828390"/>
    </source>
</evidence>
<dbReference type="InterPro" id="IPR002067">
    <property type="entry name" value="MCP"/>
</dbReference>
<comment type="subcellular location">
    <subcellularLocation>
        <location evidence="1">Mitochondrion membrane</location>
        <topology evidence="1">Multi-pass membrane protein</topology>
    </subcellularLocation>
</comment>
<evidence type="ECO:0000256" key="8">
    <source>
        <dbReference type="ARBA" id="ARBA00023136"/>
    </source>
</evidence>
<keyword evidence="4 9" id="KW-0812">Transmembrane</keyword>
<evidence type="ECO:0000256" key="6">
    <source>
        <dbReference type="ARBA" id="ARBA00022989"/>
    </source>
</evidence>
<keyword evidence="12" id="KW-1185">Reference proteome</keyword>
<dbReference type="PANTHER" id="PTHR45624">
    <property type="entry name" value="MITOCHONDRIAL BASIC AMINO ACIDS TRANSPORTER-RELATED"/>
    <property type="match status" value="1"/>
</dbReference>
<dbReference type="GO" id="GO:0022857">
    <property type="term" value="F:transmembrane transporter activity"/>
    <property type="evidence" value="ECO:0007669"/>
    <property type="project" value="TreeGrafter"/>
</dbReference>
<feature type="repeat" description="Solcar" evidence="9">
    <location>
        <begin position="208"/>
        <end position="294"/>
    </location>
</feature>
<dbReference type="SUPFAM" id="SSF103506">
    <property type="entry name" value="Mitochondrial carrier"/>
    <property type="match status" value="1"/>
</dbReference>
<dbReference type="InterPro" id="IPR023395">
    <property type="entry name" value="MCP_dom_sf"/>
</dbReference>
<reference evidence="11" key="1">
    <citation type="journal article" date="2019" name="bioRxiv">
        <title>The Genome of the Zebra Mussel, Dreissena polymorpha: A Resource for Invasive Species Research.</title>
        <authorList>
            <person name="McCartney M.A."/>
            <person name="Auch B."/>
            <person name="Kono T."/>
            <person name="Mallez S."/>
            <person name="Zhang Y."/>
            <person name="Obille A."/>
            <person name="Becker A."/>
            <person name="Abrahante J.E."/>
            <person name="Garbe J."/>
            <person name="Badalamenti J.P."/>
            <person name="Herman A."/>
            <person name="Mangelson H."/>
            <person name="Liachko I."/>
            <person name="Sullivan S."/>
            <person name="Sone E.D."/>
            <person name="Koren S."/>
            <person name="Silverstein K.A.T."/>
            <person name="Beckman K.B."/>
            <person name="Gohl D.M."/>
        </authorList>
    </citation>
    <scope>NUCLEOTIDE SEQUENCE</scope>
    <source>
        <strain evidence="11">Duluth1</strain>
        <tissue evidence="11">Whole animal</tissue>
    </source>
</reference>
<evidence type="ECO:0000256" key="9">
    <source>
        <dbReference type="PROSITE-ProRule" id="PRU00282"/>
    </source>
</evidence>
<gene>
    <name evidence="11" type="ORF">DPMN_099501</name>
</gene>
<dbReference type="PANTHER" id="PTHR45624:SF10">
    <property type="entry name" value="SLC (SOLUTE CARRIER) HOMOLOG"/>
    <property type="match status" value="1"/>
</dbReference>
<dbReference type="EMBL" id="JAIWYP010000003">
    <property type="protein sequence ID" value="KAH3856906.1"/>
    <property type="molecule type" value="Genomic_DNA"/>
</dbReference>
<dbReference type="InterPro" id="IPR050567">
    <property type="entry name" value="Mitochondrial_Carrier"/>
</dbReference>
<evidence type="ECO:0000256" key="10">
    <source>
        <dbReference type="RuleBase" id="RU000488"/>
    </source>
</evidence>
<keyword evidence="6" id="KW-1133">Transmembrane helix</keyword>
<dbReference type="OrthoDB" id="193856at2759"/>
<dbReference type="Gene3D" id="1.50.40.10">
    <property type="entry name" value="Mitochondrial carrier domain"/>
    <property type="match status" value="1"/>
</dbReference>
<evidence type="ECO:0000256" key="7">
    <source>
        <dbReference type="ARBA" id="ARBA00023128"/>
    </source>
</evidence>
<protein>
    <recommendedName>
        <fullName evidence="13">Solute carrier family 25 member 45</fullName>
    </recommendedName>
</protein>
<dbReference type="Pfam" id="PF00153">
    <property type="entry name" value="Mito_carr"/>
    <property type="match status" value="3"/>
</dbReference>
<comment type="similarity">
    <text evidence="2 10">Belongs to the mitochondrial carrier (TC 2.A.29) family.</text>
</comment>
<dbReference type="PRINTS" id="PR00926">
    <property type="entry name" value="MITOCARRIER"/>
</dbReference>
<dbReference type="Proteomes" id="UP000828390">
    <property type="component" value="Unassembled WGS sequence"/>
</dbReference>
<evidence type="ECO:0008006" key="13">
    <source>
        <dbReference type="Google" id="ProtNLM"/>
    </source>
</evidence>